<dbReference type="GeneID" id="77675029"/>
<dbReference type="Proteomes" id="UP000054524">
    <property type="component" value="Unassembled WGS sequence"/>
</dbReference>
<evidence type="ECO:0000313" key="3">
    <source>
        <dbReference type="Proteomes" id="UP000054524"/>
    </source>
</evidence>
<reference evidence="2 3" key="1">
    <citation type="journal article" date="2014" name="Genome Announc.">
        <title>Genome Sequence of the Microsporidian Species Nematocida sp1 Strain ERTm6 (ATCC PRA-372).</title>
        <authorList>
            <person name="Bakowski M.A."/>
            <person name="Priest M."/>
            <person name="Young S."/>
            <person name="Cuomo C.A."/>
            <person name="Troemel E.R."/>
        </authorList>
    </citation>
    <scope>NUCLEOTIDE SEQUENCE [LARGE SCALE GENOMIC DNA]</scope>
    <source>
        <strain evidence="2 3">ERTm6</strain>
    </source>
</reference>
<dbReference type="OrthoDB" id="2186922at2759"/>
<dbReference type="EMBL" id="AKIJ01000001">
    <property type="protein sequence ID" value="KFG26986.1"/>
    <property type="molecule type" value="Genomic_DNA"/>
</dbReference>
<name>A0A086J4B8_NEMA1</name>
<protein>
    <submittedName>
        <fullName evidence="2">Uncharacterized protein</fullName>
    </submittedName>
</protein>
<dbReference type="RefSeq" id="XP_052905541.1">
    <property type="nucleotide sequence ID" value="XM_053047716.1"/>
</dbReference>
<feature type="chain" id="PRO_5001807849" evidence="1">
    <location>
        <begin position="41"/>
        <end position="124"/>
    </location>
</feature>
<dbReference type="AlphaFoldDB" id="A0A086J4B8"/>
<sequence>MAWRVHTLSRNTGSDWAHINAMSCLQITLFLVSTTICVQAEFRNCKETLETIPILDEDTFFQQEYASIGVHLKDRKIQLKLASEREAASLLDTILYMQMMYRLRLGLSSITQNHTSTMKTPTGP</sequence>
<gene>
    <name evidence="2" type="ORF">NESG_00056</name>
</gene>
<keyword evidence="3" id="KW-1185">Reference proteome</keyword>
<feature type="signal peptide" evidence="1">
    <location>
        <begin position="1"/>
        <end position="40"/>
    </location>
</feature>
<keyword evidence="1" id="KW-0732">Signal</keyword>
<dbReference type="HOGENOM" id="CLU_2004496_0_0_1"/>
<accession>A0A086J4B8</accession>
<comment type="caution">
    <text evidence="2">The sequence shown here is derived from an EMBL/GenBank/DDBJ whole genome shotgun (WGS) entry which is preliminary data.</text>
</comment>
<organism evidence="2 3">
    <name type="scientific">Nematocida ausubeli (strain ATCC PRA-371 / ERTm2)</name>
    <name type="common">Nematode killer fungus</name>
    <dbReference type="NCBI Taxonomy" id="1913371"/>
    <lineage>
        <taxon>Eukaryota</taxon>
        <taxon>Fungi</taxon>
        <taxon>Fungi incertae sedis</taxon>
        <taxon>Microsporidia</taxon>
        <taxon>Nematocida</taxon>
    </lineage>
</organism>
<evidence type="ECO:0000256" key="1">
    <source>
        <dbReference type="SAM" id="SignalP"/>
    </source>
</evidence>
<evidence type="ECO:0000313" key="2">
    <source>
        <dbReference type="EMBL" id="KFG26986.1"/>
    </source>
</evidence>
<proteinExistence type="predicted"/>